<dbReference type="VEuPathDB" id="VectorBase:LDEU001263"/>
<keyword evidence="1" id="KW-1133">Transmembrane helix</keyword>
<keyword evidence="3" id="KW-1185">Reference proteome</keyword>
<dbReference type="AlphaFoldDB" id="A0A443STC4"/>
<feature type="transmembrane region" description="Helical" evidence="1">
    <location>
        <begin position="28"/>
        <end position="52"/>
    </location>
</feature>
<dbReference type="Proteomes" id="UP000288716">
    <property type="component" value="Unassembled WGS sequence"/>
</dbReference>
<feature type="transmembrane region" description="Helical" evidence="1">
    <location>
        <begin position="58"/>
        <end position="85"/>
    </location>
</feature>
<dbReference type="EMBL" id="NCKV01000380">
    <property type="protein sequence ID" value="RWS30777.1"/>
    <property type="molecule type" value="Genomic_DNA"/>
</dbReference>
<organism evidence="2 3">
    <name type="scientific">Leptotrombidium deliense</name>
    <dbReference type="NCBI Taxonomy" id="299467"/>
    <lineage>
        <taxon>Eukaryota</taxon>
        <taxon>Metazoa</taxon>
        <taxon>Ecdysozoa</taxon>
        <taxon>Arthropoda</taxon>
        <taxon>Chelicerata</taxon>
        <taxon>Arachnida</taxon>
        <taxon>Acari</taxon>
        <taxon>Acariformes</taxon>
        <taxon>Trombidiformes</taxon>
        <taxon>Prostigmata</taxon>
        <taxon>Anystina</taxon>
        <taxon>Parasitengona</taxon>
        <taxon>Trombiculoidea</taxon>
        <taxon>Trombiculidae</taxon>
        <taxon>Leptotrombidium</taxon>
    </lineage>
</organism>
<evidence type="ECO:0000313" key="3">
    <source>
        <dbReference type="Proteomes" id="UP000288716"/>
    </source>
</evidence>
<reference evidence="2 3" key="1">
    <citation type="journal article" date="2018" name="Gigascience">
        <title>Genomes of trombidid mites reveal novel predicted allergens and laterally-transferred genes associated with secondary metabolism.</title>
        <authorList>
            <person name="Dong X."/>
            <person name="Chaisiri K."/>
            <person name="Xia D."/>
            <person name="Armstrong S.D."/>
            <person name="Fang Y."/>
            <person name="Donnelly M.J."/>
            <person name="Kadowaki T."/>
            <person name="McGarry J.W."/>
            <person name="Darby A.C."/>
            <person name="Makepeace B.L."/>
        </authorList>
    </citation>
    <scope>NUCLEOTIDE SEQUENCE [LARGE SCALE GENOMIC DNA]</scope>
    <source>
        <strain evidence="2">UoL-UT</strain>
    </source>
</reference>
<protein>
    <submittedName>
        <fullName evidence="2">Uncharacterized protein</fullName>
    </submittedName>
</protein>
<gene>
    <name evidence="2" type="ORF">B4U80_10614</name>
</gene>
<accession>A0A443STC4</accession>
<sequence length="122" mass="13583">MSTLTSSSYYSGYASNVHRKTPKRYFNLGLLCCCISGFVFTAGLVLMVWGSSPHEPDAIWITGIVLLFAGGLLFFMGIGSIGIYLSKEDSRKRELERLRTRHYAASLSSARSLRSSDLYLIE</sequence>
<evidence type="ECO:0000256" key="1">
    <source>
        <dbReference type="SAM" id="Phobius"/>
    </source>
</evidence>
<name>A0A443STC4_9ACAR</name>
<comment type="caution">
    <text evidence="2">The sequence shown here is derived from an EMBL/GenBank/DDBJ whole genome shotgun (WGS) entry which is preliminary data.</text>
</comment>
<proteinExistence type="predicted"/>
<keyword evidence="1" id="KW-0472">Membrane</keyword>
<keyword evidence="1" id="KW-0812">Transmembrane</keyword>
<evidence type="ECO:0000313" key="2">
    <source>
        <dbReference type="EMBL" id="RWS30777.1"/>
    </source>
</evidence>
<dbReference type="OrthoDB" id="6508595at2759"/>